<organism evidence="1 2">
    <name type="scientific">Curtobacterium aetherium</name>
    <dbReference type="NCBI Taxonomy" id="2841594"/>
    <lineage>
        <taxon>Bacteria</taxon>
        <taxon>Bacillati</taxon>
        <taxon>Actinomycetota</taxon>
        <taxon>Actinomycetes</taxon>
        <taxon>Micrococcales</taxon>
        <taxon>Microbacteriaceae</taxon>
        <taxon>Curtobacterium</taxon>
    </lineage>
</organism>
<proteinExistence type="predicted"/>
<name>A0ACD1E2S1_9MICO</name>
<reference evidence="1" key="1">
    <citation type="submission" date="2021-06" db="EMBL/GenBank/DDBJ databases">
        <authorList>
            <person name="Ellington A.J."/>
            <person name="Bryan N.C."/>
            <person name="Christner B.C."/>
            <person name="Reisch C.R."/>
        </authorList>
    </citation>
    <scope>NUCLEOTIDE SEQUENCE</scope>
    <source>
        <strain evidence="1">L6-1</strain>
    </source>
</reference>
<gene>
    <name evidence="1" type="ORF">KM842_13120</name>
</gene>
<accession>A0ACD1E2S1</accession>
<protein>
    <submittedName>
        <fullName evidence="1">Uncharacterized protein</fullName>
    </submittedName>
</protein>
<evidence type="ECO:0000313" key="2">
    <source>
        <dbReference type="Proteomes" id="UP000681794"/>
    </source>
</evidence>
<keyword evidence="2" id="KW-1185">Reference proteome</keyword>
<dbReference type="EMBL" id="CP076544">
    <property type="protein sequence ID" value="QWS33174.1"/>
    <property type="molecule type" value="Genomic_DNA"/>
</dbReference>
<dbReference type="Proteomes" id="UP000681794">
    <property type="component" value="Chromosome"/>
</dbReference>
<sequence>MEPLFPRRPERTLHVARVLLLTAAAVLVLLWLVLWAPVWLAGSGATLLLWPLVVLVAFVAWCCCFVVVVMAIIALARGTGRGAPLIIAASVGLILVAPVAIWFVGPFSAVG</sequence>
<evidence type="ECO:0000313" key="1">
    <source>
        <dbReference type="EMBL" id="QWS33174.1"/>
    </source>
</evidence>